<keyword evidence="4" id="KW-1185">Reference proteome</keyword>
<organism evidence="3 4">
    <name type="scientific">Leptospira wolffii</name>
    <dbReference type="NCBI Taxonomy" id="409998"/>
    <lineage>
        <taxon>Bacteria</taxon>
        <taxon>Pseudomonadati</taxon>
        <taxon>Spirochaetota</taxon>
        <taxon>Spirochaetia</taxon>
        <taxon>Leptospirales</taxon>
        <taxon>Leptospiraceae</taxon>
        <taxon>Leptospira</taxon>
    </lineage>
</organism>
<reference evidence="3 4" key="1">
    <citation type="submission" date="2024-09" db="EMBL/GenBank/DDBJ databases">
        <title>Taxonomic and Genotyping Characterization of Leptospira Strains isolated from Multiple Sources in Colombia highlights the importance of intermediate species.</title>
        <authorList>
            <person name="Torres Higuera L."/>
            <person name="Rojas Tapias D."/>
            <person name="Jimenez Velasquez S."/>
            <person name="Renjifo Ibanez C."/>
        </authorList>
    </citation>
    <scope>NUCLEOTIDE SEQUENCE [LARGE SCALE GENOMIC DNA]</scope>
    <source>
        <strain evidence="3 4">Lep080</strain>
    </source>
</reference>
<name>A0ABV5BML7_9LEPT</name>
<evidence type="ECO:0000313" key="4">
    <source>
        <dbReference type="Proteomes" id="UP001580391"/>
    </source>
</evidence>
<dbReference type="NCBIfam" id="NF047538">
    <property type="entry name" value="LIC_11321_fam"/>
    <property type="match status" value="1"/>
</dbReference>
<feature type="signal peptide" evidence="2">
    <location>
        <begin position="1"/>
        <end position="19"/>
    </location>
</feature>
<proteinExistence type="predicted"/>
<gene>
    <name evidence="3" type="ORF">ACE5IX_08520</name>
</gene>
<dbReference type="Proteomes" id="UP001580391">
    <property type="component" value="Unassembled WGS sequence"/>
</dbReference>
<feature type="region of interest" description="Disordered" evidence="1">
    <location>
        <begin position="25"/>
        <end position="48"/>
    </location>
</feature>
<dbReference type="EMBL" id="JBHILJ010000003">
    <property type="protein sequence ID" value="MFB5736547.1"/>
    <property type="molecule type" value="Genomic_DNA"/>
</dbReference>
<dbReference type="RefSeq" id="WP_246839035.1">
    <property type="nucleotide sequence ID" value="NZ_JBHILI010000004.1"/>
</dbReference>
<feature type="chain" id="PRO_5045651246" description="Cys-rich protein" evidence="2">
    <location>
        <begin position="20"/>
        <end position="93"/>
    </location>
</feature>
<evidence type="ECO:0000313" key="3">
    <source>
        <dbReference type="EMBL" id="MFB5736547.1"/>
    </source>
</evidence>
<comment type="caution">
    <text evidence="3">The sequence shown here is derived from an EMBL/GenBank/DDBJ whole genome shotgun (WGS) entry which is preliminary data.</text>
</comment>
<sequence>MTRVGAFSFGLLLALWISAGETFSQDQAPKKEPGSPSVQSPKKKSEPAKGCCRIKYEGGGFDYFPSTEEECVSKPNFDSFQRDSALCFQSLWD</sequence>
<keyword evidence="2" id="KW-0732">Signal</keyword>
<protein>
    <recommendedName>
        <fullName evidence="5">Cys-rich protein</fullName>
    </recommendedName>
</protein>
<evidence type="ECO:0000256" key="2">
    <source>
        <dbReference type="SAM" id="SignalP"/>
    </source>
</evidence>
<accession>A0ABV5BML7</accession>
<evidence type="ECO:0000256" key="1">
    <source>
        <dbReference type="SAM" id="MobiDB-lite"/>
    </source>
</evidence>
<evidence type="ECO:0008006" key="5">
    <source>
        <dbReference type="Google" id="ProtNLM"/>
    </source>
</evidence>